<dbReference type="InterPro" id="IPR013783">
    <property type="entry name" value="Ig-like_fold"/>
</dbReference>
<dbReference type="PANTHER" id="PTHR45046:SF1">
    <property type="entry name" value="V-SET AND IMMUNOGLOBULIN DOMAIN-CONTAINING PROTEIN 2"/>
    <property type="match status" value="1"/>
</dbReference>
<dbReference type="Gene3D" id="2.60.40.10">
    <property type="entry name" value="Immunoglobulins"/>
    <property type="match status" value="2"/>
</dbReference>
<dbReference type="InterPro" id="IPR036179">
    <property type="entry name" value="Ig-like_dom_sf"/>
</dbReference>
<dbReference type="AlphaFoldDB" id="A0A8T2PGI8"/>
<evidence type="ECO:0000259" key="3">
    <source>
        <dbReference type="PROSITE" id="PS50835"/>
    </source>
</evidence>
<dbReference type="OrthoDB" id="190835at2759"/>
<evidence type="ECO:0000256" key="1">
    <source>
        <dbReference type="SAM" id="MobiDB-lite"/>
    </source>
</evidence>
<evidence type="ECO:0000256" key="2">
    <source>
        <dbReference type="SAM" id="Phobius"/>
    </source>
</evidence>
<dbReference type="InterPro" id="IPR003598">
    <property type="entry name" value="Ig_sub2"/>
</dbReference>
<feature type="transmembrane region" description="Helical" evidence="2">
    <location>
        <begin position="229"/>
        <end position="255"/>
    </location>
</feature>
<dbReference type="Pfam" id="PF13927">
    <property type="entry name" value="Ig_3"/>
    <property type="match status" value="1"/>
</dbReference>
<reference evidence="4" key="1">
    <citation type="thesis" date="2021" institute="BYU ScholarsArchive" country="Provo, UT, USA">
        <title>Applications of and Algorithms for Genome Assembly and Genomic Analyses with an Emphasis on Marine Teleosts.</title>
        <authorList>
            <person name="Pickett B.D."/>
        </authorList>
    </citation>
    <scope>NUCLEOTIDE SEQUENCE</scope>
    <source>
        <strain evidence="4">HI-2016</strain>
    </source>
</reference>
<dbReference type="InterPro" id="IPR003599">
    <property type="entry name" value="Ig_sub"/>
</dbReference>
<dbReference type="Pfam" id="PF07686">
    <property type="entry name" value="V-set"/>
    <property type="match status" value="1"/>
</dbReference>
<feature type="domain" description="Ig-like" evidence="3">
    <location>
        <begin position="134"/>
        <end position="224"/>
    </location>
</feature>
<name>A0A8T2PGI8_9TELE</name>
<dbReference type="SMART" id="SM00406">
    <property type="entry name" value="IGv"/>
    <property type="match status" value="1"/>
</dbReference>
<dbReference type="PANTHER" id="PTHR45046">
    <property type="entry name" value="V-SET AND IMMUNOGLOBULIN DOMAIN-CONTAINING PROTEIN 2"/>
    <property type="match status" value="1"/>
</dbReference>
<dbReference type="InterPro" id="IPR007110">
    <property type="entry name" value="Ig-like_dom"/>
</dbReference>
<sequence length="317" mass="34301">MQAVTKGTNALITRTKNVEVKSPIFARMGESADLPCTYKTSTSSGFTLEWWYAAPGTPAINAKRLLYFNGMLYWVGSEGRMALLQNPPVRGTATLRISTLQSSDTGLYICDITNPKDWSGSGRGLINLTVLVPPSVPVCGLNGQSYTGNDVTLTCQASHGFPTPIYSWSRGKNAAQLPVQNWMEDPRSGSLILSNLSAPFSGTYTCKASNELGYAVCTVTVRVASMGDAVVIGGAVMGTFIALLLIAAVLAYFFWYQRKQAKMTKERNTLSEDKPPPSFRPCRRGPDDSLLGSFRDGHGTSRPGHPKLKPGQQSFVV</sequence>
<feature type="region of interest" description="Disordered" evidence="1">
    <location>
        <begin position="265"/>
        <end position="317"/>
    </location>
</feature>
<proteinExistence type="predicted"/>
<dbReference type="Proteomes" id="UP000824540">
    <property type="component" value="Unassembled WGS sequence"/>
</dbReference>
<gene>
    <name evidence="4" type="ORF">JZ751_002336</name>
</gene>
<comment type="caution">
    <text evidence="4">The sequence shown here is derived from an EMBL/GenBank/DDBJ whole genome shotgun (WGS) entry which is preliminary data.</text>
</comment>
<feature type="domain" description="Ig-like" evidence="3">
    <location>
        <begin position="29"/>
        <end position="129"/>
    </location>
</feature>
<dbReference type="SUPFAM" id="SSF48726">
    <property type="entry name" value="Immunoglobulin"/>
    <property type="match status" value="2"/>
</dbReference>
<keyword evidence="2" id="KW-0472">Membrane</keyword>
<protein>
    <recommendedName>
        <fullName evidence="3">Ig-like domain-containing protein</fullName>
    </recommendedName>
</protein>
<evidence type="ECO:0000313" key="4">
    <source>
        <dbReference type="EMBL" id="KAG9348598.1"/>
    </source>
</evidence>
<evidence type="ECO:0000313" key="5">
    <source>
        <dbReference type="Proteomes" id="UP000824540"/>
    </source>
</evidence>
<dbReference type="PROSITE" id="PS50835">
    <property type="entry name" value="IG_LIKE"/>
    <property type="match status" value="2"/>
</dbReference>
<dbReference type="SMART" id="SM00408">
    <property type="entry name" value="IGc2"/>
    <property type="match status" value="2"/>
</dbReference>
<dbReference type="EMBL" id="JAFBMS010000011">
    <property type="protein sequence ID" value="KAG9348598.1"/>
    <property type="molecule type" value="Genomic_DNA"/>
</dbReference>
<keyword evidence="2" id="KW-0812">Transmembrane</keyword>
<keyword evidence="5" id="KW-1185">Reference proteome</keyword>
<organism evidence="4 5">
    <name type="scientific">Albula glossodonta</name>
    <name type="common">roundjaw bonefish</name>
    <dbReference type="NCBI Taxonomy" id="121402"/>
    <lineage>
        <taxon>Eukaryota</taxon>
        <taxon>Metazoa</taxon>
        <taxon>Chordata</taxon>
        <taxon>Craniata</taxon>
        <taxon>Vertebrata</taxon>
        <taxon>Euteleostomi</taxon>
        <taxon>Actinopterygii</taxon>
        <taxon>Neopterygii</taxon>
        <taxon>Teleostei</taxon>
        <taxon>Albuliformes</taxon>
        <taxon>Albulidae</taxon>
        <taxon>Albula</taxon>
    </lineage>
</organism>
<dbReference type="CDD" id="cd00096">
    <property type="entry name" value="Ig"/>
    <property type="match status" value="1"/>
</dbReference>
<dbReference type="SMART" id="SM00409">
    <property type="entry name" value="IG"/>
    <property type="match status" value="2"/>
</dbReference>
<keyword evidence="2" id="KW-1133">Transmembrane helix</keyword>
<accession>A0A8T2PGI8</accession>
<dbReference type="InterPro" id="IPR042475">
    <property type="entry name" value="VSIG2"/>
</dbReference>
<feature type="compositionally biased region" description="Basic and acidic residues" evidence="1">
    <location>
        <begin position="265"/>
        <end position="275"/>
    </location>
</feature>
<dbReference type="InterPro" id="IPR013106">
    <property type="entry name" value="Ig_V-set"/>
</dbReference>